<feature type="compositionally biased region" description="Polar residues" evidence="1">
    <location>
        <begin position="256"/>
        <end position="272"/>
    </location>
</feature>
<comment type="caution">
    <text evidence="2">The sequence shown here is derived from an EMBL/GenBank/DDBJ whole genome shotgun (WGS) entry which is preliminary data.</text>
</comment>
<protein>
    <submittedName>
        <fullName evidence="2">Uncharacterized protein</fullName>
    </submittedName>
</protein>
<dbReference type="Proteomes" id="UP000530660">
    <property type="component" value="Unassembled WGS sequence"/>
</dbReference>
<dbReference type="EMBL" id="VWRR01000018">
    <property type="protein sequence ID" value="KAF6000632.1"/>
    <property type="molecule type" value="Genomic_DNA"/>
</dbReference>
<feature type="compositionally biased region" description="Low complexity" evidence="1">
    <location>
        <begin position="302"/>
        <end position="313"/>
    </location>
</feature>
<feature type="compositionally biased region" description="Basic and acidic residues" evidence="1">
    <location>
        <begin position="274"/>
        <end position="298"/>
    </location>
</feature>
<feature type="region of interest" description="Disordered" evidence="1">
    <location>
        <begin position="1"/>
        <end position="22"/>
    </location>
</feature>
<evidence type="ECO:0000256" key="1">
    <source>
        <dbReference type="SAM" id="MobiDB-lite"/>
    </source>
</evidence>
<evidence type="ECO:0000313" key="2">
    <source>
        <dbReference type="EMBL" id="KAF6000632.1"/>
    </source>
</evidence>
<organism evidence="2 3">
    <name type="scientific">Cyanidiococcus yangmingshanensis</name>
    <dbReference type="NCBI Taxonomy" id="2690220"/>
    <lineage>
        <taxon>Eukaryota</taxon>
        <taxon>Rhodophyta</taxon>
        <taxon>Bangiophyceae</taxon>
        <taxon>Cyanidiales</taxon>
        <taxon>Cyanidiaceae</taxon>
        <taxon>Cyanidiococcus</taxon>
    </lineage>
</organism>
<gene>
    <name evidence="2" type="ORF">F1559_000246</name>
</gene>
<sequence length="431" mass="46749">MITRSQSRRGEDRSVPETNRLGIPTQLNQGIALLEPELCGGRSDAPRKDVDQASLETAQVCFTPQRTLRVHAWVSPEKTVTESEWTRGRHTDDSSAVESVPLTARTVRELRRLGVPVPSTILDRTALGTPHIRGMARRRLDLEATFTPNNASSASESHTGVTIAERSAAASCKGSPPESSMSVQYVSAGAESKGGLGQVQGSDQTSVCTTATECTVQATICQQPFSNSSALHPVRIEGAHQCRALSLELDEAANVSLSSKPVRSSKPSNGSDSEPCRSVERIHAPSSGFDDKRLERSEPGTSIKISSSNDPSSHCGAMIRSDLGRNRSPTAVHGMLPMDLHGKSEKAFAQQTVKKRQACQSTLRRRHQSAVIMASNLANAQRTNRSSHRLVTVALKLSIGTGIASGMAMRARWRKSLGRQYRYHSRWLAIR</sequence>
<feature type="region of interest" description="Disordered" evidence="1">
    <location>
        <begin position="256"/>
        <end position="314"/>
    </location>
</feature>
<evidence type="ECO:0000313" key="3">
    <source>
        <dbReference type="Proteomes" id="UP000530660"/>
    </source>
</evidence>
<keyword evidence="3" id="KW-1185">Reference proteome</keyword>
<accession>A0A7J7IC06</accession>
<dbReference type="AlphaFoldDB" id="A0A7J7IC06"/>
<name>A0A7J7IC06_9RHOD</name>
<proteinExistence type="predicted"/>
<reference evidence="2 3" key="1">
    <citation type="journal article" date="2020" name="J. Phycol.">
        <title>Comparative genome analysis reveals Cyanidiococcus gen. nov., a new extremophilic red algal genus sister to Cyanidioschyzon (Cyanidioschyzonaceae, Rhodophyta).</title>
        <authorList>
            <person name="Liu S.-L."/>
            <person name="Chiang Y.-R."/>
            <person name="Yoon H.S."/>
            <person name="Fu H.-Y."/>
        </authorList>
    </citation>
    <scope>NUCLEOTIDE SEQUENCE [LARGE SCALE GENOMIC DNA]</scope>
    <source>
        <strain evidence="2 3">THAL066</strain>
    </source>
</reference>